<name>A0A2M8S2V9_9PAST</name>
<dbReference type="OrthoDB" id="9796786at2"/>
<dbReference type="InterPro" id="IPR010359">
    <property type="entry name" value="IrrE_HExxH"/>
</dbReference>
<comment type="caution">
    <text evidence="2">The sequence shown here is derived from an EMBL/GenBank/DDBJ whole genome shotgun (WGS) entry which is preliminary data.</text>
</comment>
<dbReference type="Proteomes" id="UP000229329">
    <property type="component" value="Unassembled WGS sequence"/>
</dbReference>
<evidence type="ECO:0000313" key="2">
    <source>
        <dbReference type="EMBL" id="PJG85447.1"/>
    </source>
</evidence>
<dbReference type="Gene3D" id="1.10.10.2910">
    <property type="match status" value="1"/>
</dbReference>
<keyword evidence="3" id="KW-1185">Reference proteome</keyword>
<dbReference type="InterPro" id="IPR052345">
    <property type="entry name" value="Rad_response_metalloprotease"/>
</dbReference>
<dbReference type="AlphaFoldDB" id="A0A2M8S2V9"/>
<reference evidence="2 3" key="1">
    <citation type="submission" date="2017-11" db="EMBL/GenBank/DDBJ databases">
        <title>Reclassification of Bisgaard taxon 7 as Conservatibacter flavescens gen. nov., sp. nov.</title>
        <authorList>
            <person name="Christensen H."/>
        </authorList>
    </citation>
    <scope>NUCLEOTIDE SEQUENCE [LARGE SCALE GENOMIC DNA]</scope>
    <source>
        <strain evidence="2 3">7_4</strain>
    </source>
</reference>
<dbReference type="Pfam" id="PF06114">
    <property type="entry name" value="Peptidase_M78"/>
    <property type="match status" value="1"/>
</dbReference>
<dbReference type="PANTHER" id="PTHR43236">
    <property type="entry name" value="ANTITOXIN HIGA1"/>
    <property type="match status" value="1"/>
</dbReference>
<gene>
    <name evidence="2" type="ORF">CVP05_06095</name>
</gene>
<evidence type="ECO:0000259" key="1">
    <source>
        <dbReference type="Pfam" id="PF06114"/>
    </source>
</evidence>
<sequence length="377" mass="43076">MRAELQISPKIIHWIADLEQITPQVLADELAPKKADDFLNGILTKTTATKLAKRANIPFGYLFLQTPPKIQKPDIPDLRQVVGAEPLSKDFFDVLQDIRYKQDWFKDYLIEQGHEALSFVGKFQLHEKRTPNDVARDILKTLGINNLLEQIKKLRRDDYFKFLTKEFERIGILVFKSGVVKHNNSRTLSVNEFRGFALVDPIAPVIFINGSDYQAAQLFTLIHEVAHIWIGVSGVSSWNQEQNVESFCNKVAAEFLMPTVEFCRYWQADNREQSIEVLVTLFKVSRFAIIIKAVTLGLLAQSEIAKEREKLRNLEKSNSSGGGDFHNTVKVRQSPRFSDTVINQAISQHIPLREAGKLLNIRADTLMAIYRKRQGKV</sequence>
<dbReference type="RefSeq" id="WP_100288690.1">
    <property type="nucleotide sequence ID" value="NZ_PHHA01000013.1"/>
</dbReference>
<dbReference type="PANTHER" id="PTHR43236:SF2">
    <property type="entry name" value="BLL0069 PROTEIN"/>
    <property type="match status" value="1"/>
</dbReference>
<dbReference type="EMBL" id="PHHA01000013">
    <property type="protein sequence ID" value="PJG85447.1"/>
    <property type="molecule type" value="Genomic_DNA"/>
</dbReference>
<organism evidence="2 3">
    <name type="scientific">Conservatibacter flavescens</name>
    <dbReference type="NCBI Taxonomy" id="28161"/>
    <lineage>
        <taxon>Bacteria</taxon>
        <taxon>Pseudomonadati</taxon>
        <taxon>Pseudomonadota</taxon>
        <taxon>Gammaproteobacteria</taxon>
        <taxon>Pasteurellales</taxon>
        <taxon>Pasteurellaceae</taxon>
        <taxon>Conservatibacter</taxon>
    </lineage>
</organism>
<feature type="domain" description="IrrE N-terminal-like" evidence="1">
    <location>
        <begin position="168"/>
        <end position="289"/>
    </location>
</feature>
<protein>
    <submittedName>
        <fullName evidence="2">Zn peptidase</fullName>
    </submittedName>
</protein>
<accession>A0A2M8S2V9</accession>
<proteinExistence type="predicted"/>
<evidence type="ECO:0000313" key="3">
    <source>
        <dbReference type="Proteomes" id="UP000229329"/>
    </source>
</evidence>